<sequence>MRIKSLTATLAASAFALAAGAAQAEDMETGPSWSPKDQEGLYEKHMELTRLANSKCEDLGGSASAKAQTDDLLADRRDACVRQTLDSMAVQTGNTGVVLVHMALPADVRYNESRTEAWKKQAMEGTLVTIREDSES</sequence>
<dbReference type="AlphaFoldDB" id="A0A081BA56"/>
<evidence type="ECO:0000256" key="1">
    <source>
        <dbReference type="SAM" id="SignalP"/>
    </source>
</evidence>
<feature type="chain" id="PRO_5001754887" evidence="1">
    <location>
        <begin position="25"/>
        <end position="136"/>
    </location>
</feature>
<dbReference type="Proteomes" id="UP000028702">
    <property type="component" value="Unassembled WGS sequence"/>
</dbReference>
<protein>
    <submittedName>
        <fullName evidence="2">Conserved putative exported protein</fullName>
    </submittedName>
</protein>
<keyword evidence="1" id="KW-0732">Signal</keyword>
<organism evidence="2 3">
    <name type="scientific">Tepidicaulis marinus</name>
    <dbReference type="NCBI Taxonomy" id="1333998"/>
    <lineage>
        <taxon>Bacteria</taxon>
        <taxon>Pseudomonadati</taxon>
        <taxon>Pseudomonadota</taxon>
        <taxon>Alphaproteobacteria</taxon>
        <taxon>Hyphomicrobiales</taxon>
        <taxon>Parvibaculaceae</taxon>
        <taxon>Tepidicaulis</taxon>
    </lineage>
</organism>
<proteinExistence type="predicted"/>
<dbReference type="RefSeq" id="WP_045445071.1">
    <property type="nucleotide sequence ID" value="NZ_BBIO01000006.1"/>
</dbReference>
<keyword evidence="3" id="KW-1185">Reference proteome</keyword>
<evidence type="ECO:0000313" key="3">
    <source>
        <dbReference type="Proteomes" id="UP000028702"/>
    </source>
</evidence>
<name>A0A081BA56_9HYPH</name>
<comment type="caution">
    <text evidence="2">The sequence shown here is derived from an EMBL/GenBank/DDBJ whole genome shotgun (WGS) entry which is preliminary data.</text>
</comment>
<feature type="signal peptide" evidence="1">
    <location>
        <begin position="1"/>
        <end position="24"/>
    </location>
</feature>
<dbReference type="EMBL" id="BBIO01000006">
    <property type="protein sequence ID" value="GAK44924.1"/>
    <property type="molecule type" value="Genomic_DNA"/>
</dbReference>
<reference evidence="2 3" key="1">
    <citation type="submission" date="2014-07" db="EMBL/GenBank/DDBJ databases">
        <title>Tepidicaulis marinum gen. nov., sp. nov., a novel marine bacterium denitrifying nitrate to nitrous oxide strictly under microaerobic conditions.</title>
        <authorList>
            <person name="Takeuchi M."/>
            <person name="Yamagishi T."/>
            <person name="Kamagata Y."/>
            <person name="Oshima K."/>
            <person name="Hattori M."/>
            <person name="Katayama T."/>
            <person name="Hanada S."/>
            <person name="Tamaki H."/>
            <person name="Marumo K."/>
            <person name="Maeda H."/>
            <person name="Nedachi M."/>
            <person name="Iwasaki W."/>
            <person name="Suwa Y."/>
            <person name="Sakata S."/>
        </authorList>
    </citation>
    <scope>NUCLEOTIDE SEQUENCE [LARGE SCALE GENOMIC DNA]</scope>
    <source>
        <strain evidence="2 3">MA2</strain>
    </source>
</reference>
<accession>A0A081BA56</accession>
<gene>
    <name evidence="2" type="ORF">M2A_1423</name>
</gene>
<evidence type="ECO:0000313" key="2">
    <source>
        <dbReference type="EMBL" id="GAK44924.1"/>
    </source>
</evidence>